<dbReference type="GO" id="GO:0031072">
    <property type="term" value="F:heat shock protein binding"/>
    <property type="evidence" value="ECO:0007669"/>
    <property type="project" value="TreeGrafter"/>
</dbReference>
<evidence type="ECO:0000259" key="1">
    <source>
        <dbReference type="Pfam" id="PF23302"/>
    </source>
</evidence>
<dbReference type="GO" id="GO:0005634">
    <property type="term" value="C:nucleus"/>
    <property type="evidence" value="ECO:0007669"/>
    <property type="project" value="TreeGrafter"/>
</dbReference>
<reference evidence="2 3" key="1">
    <citation type="journal article" date="2007" name="Nature">
        <title>Evolution of genes and genomes on the Drosophila phylogeny.</title>
        <authorList>
            <consortium name="Drosophila 12 Genomes Consortium"/>
            <person name="Clark A.G."/>
            <person name="Eisen M.B."/>
            <person name="Smith D.R."/>
            <person name="Bergman C.M."/>
            <person name="Oliver B."/>
            <person name="Markow T.A."/>
            <person name="Kaufman T.C."/>
            <person name="Kellis M."/>
            <person name="Gelbart W."/>
            <person name="Iyer V.N."/>
            <person name="Pollard D.A."/>
            <person name="Sackton T.B."/>
            <person name="Larracuente A.M."/>
            <person name="Singh N.D."/>
            <person name="Abad J.P."/>
            <person name="Abt D.N."/>
            <person name="Adryan B."/>
            <person name="Aguade M."/>
            <person name="Akashi H."/>
            <person name="Anderson W.W."/>
            <person name="Aquadro C.F."/>
            <person name="Ardell D.H."/>
            <person name="Arguello R."/>
            <person name="Artieri C.G."/>
            <person name="Barbash D.A."/>
            <person name="Barker D."/>
            <person name="Barsanti P."/>
            <person name="Batterham P."/>
            <person name="Batzoglou S."/>
            <person name="Begun D."/>
            <person name="Bhutkar A."/>
            <person name="Blanco E."/>
            <person name="Bosak S.A."/>
            <person name="Bradley R.K."/>
            <person name="Brand A.D."/>
            <person name="Brent M.R."/>
            <person name="Brooks A.N."/>
            <person name="Brown R.H."/>
            <person name="Butlin R.K."/>
            <person name="Caggese C."/>
            <person name="Calvi B.R."/>
            <person name="Bernardo de Carvalho A."/>
            <person name="Caspi A."/>
            <person name="Castrezana S."/>
            <person name="Celniker S.E."/>
            <person name="Chang J.L."/>
            <person name="Chapple C."/>
            <person name="Chatterji S."/>
            <person name="Chinwalla A."/>
            <person name="Civetta A."/>
            <person name="Clifton S.W."/>
            <person name="Comeron J.M."/>
            <person name="Costello J.C."/>
            <person name="Coyne J.A."/>
            <person name="Daub J."/>
            <person name="David R.G."/>
            <person name="Delcher A.L."/>
            <person name="Delehaunty K."/>
            <person name="Do C.B."/>
            <person name="Ebling H."/>
            <person name="Edwards K."/>
            <person name="Eickbush T."/>
            <person name="Evans J.D."/>
            <person name="Filipski A."/>
            <person name="Findeiss S."/>
            <person name="Freyhult E."/>
            <person name="Fulton L."/>
            <person name="Fulton R."/>
            <person name="Garcia A.C."/>
            <person name="Gardiner A."/>
            <person name="Garfield D.A."/>
            <person name="Garvin B.E."/>
            <person name="Gibson G."/>
            <person name="Gilbert D."/>
            <person name="Gnerre S."/>
            <person name="Godfrey J."/>
            <person name="Good R."/>
            <person name="Gotea V."/>
            <person name="Gravely B."/>
            <person name="Greenberg A.J."/>
            <person name="Griffiths-Jones S."/>
            <person name="Gross S."/>
            <person name="Guigo R."/>
            <person name="Gustafson E.A."/>
            <person name="Haerty W."/>
            <person name="Hahn M.W."/>
            <person name="Halligan D.L."/>
            <person name="Halpern A.L."/>
            <person name="Halter G.M."/>
            <person name="Han M.V."/>
            <person name="Heger A."/>
            <person name="Hillier L."/>
            <person name="Hinrichs A.S."/>
            <person name="Holmes I."/>
            <person name="Hoskins R.A."/>
            <person name="Hubisz M.J."/>
            <person name="Hultmark D."/>
            <person name="Huntley M.A."/>
            <person name="Jaffe D.B."/>
            <person name="Jagadeeshan S."/>
            <person name="Jeck W.R."/>
            <person name="Johnson J."/>
            <person name="Jones C.D."/>
            <person name="Jordan W.C."/>
            <person name="Karpen G.H."/>
            <person name="Kataoka E."/>
            <person name="Keightley P.D."/>
            <person name="Kheradpour P."/>
            <person name="Kirkness E.F."/>
            <person name="Koerich L.B."/>
            <person name="Kristiansen K."/>
            <person name="Kudrna D."/>
            <person name="Kulathinal R.J."/>
            <person name="Kumar S."/>
            <person name="Kwok R."/>
            <person name="Lander E."/>
            <person name="Langley C.H."/>
            <person name="Lapoint R."/>
            <person name="Lazzaro B.P."/>
            <person name="Lee S.J."/>
            <person name="Levesque L."/>
            <person name="Li R."/>
            <person name="Lin C.F."/>
            <person name="Lin M.F."/>
            <person name="Lindblad-Toh K."/>
            <person name="Llopart A."/>
            <person name="Long M."/>
            <person name="Low L."/>
            <person name="Lozovsky E."/>
            <person name="Lu J."/>
            <person name="Luo M."/>
            <person name="Machado C.A."/>
            <person name="Makalowski W."/>
            <person name="Marzo M."/>
            <person name="Matsuda M."/>
            <person name="Matzkin L."/>
            <person name="McAllister B."/>
            <person name="McBride C.S."/>
            <person name="McKernan B."/>
            <person name="McKernan K."/>
            <person name="Mendez-Lago M."/>
            <person name="Minx P."/>
            <person name="Mollenhauer M.U."/>
            <person name="Montooth K."/>
            <person name="Mount S.M."/>
            <person name="Mu X."/>
            <person name="Myers E."/>
            <person name="Negre B."/>
            <person name="Newfeld S."/>
            <person name="Nielsen R."/>
            <person name="Noor M.A."/>
            <person name="O'Grady P."/>
            <person name="Pachter L."/>
            <person name="Papaceit M."/>
            <person name="Parisi M.J."/>
            <person name="Parisi M."/>
            <person name="Parts L."/>
            <person name="Pedersen J.S."/>
            <person name="Pesole G."/>
            <person name="Phillippy A.M."/>
            <person name="Ponting C.P."/>
            <person name="Pop M."/>
            <person name="Porcelli D."/>
            <person name="Powell J.R."/>
            <person name="Prohaska S."/>
            <person name="Pruitt K."/>
            <person name="Puig M."/>
            <person name="Quesneville H."/>
            <person name="Ram K.R."/>
            <person name="Rand D."/>
            <person name="Rasmussen M.D."/>
            <person name="Reed L.K."/>
            <person name="Reenan R."/>
            <person name="Reily A."/>
            <person name="Remington K.A."/>
            <person name="Rieger T.T."/>
            <person name="Ritchie M.G."/>
            <person name="Robin C."/>
            <person name="Rogers Y.H."/>
            <person name="Rohde C."/>
            <person name="Rozas J."/>
            <person name="Rubenfield M.J."/>
            <person name="Ruiz A."/>
            <person name="Russo S."/>
            <person name="Salzberg S.L."/>
            <person name="Sanchez-Gracia A."/>
            <person name="Saranga D.J."/>
            <person name="Sato H."/>
            <person name="Schaeffer S.W."/>
            <person name="Schatz M.C."/>
            <person name="Schlenke T."/>
            <person name="Schwartz R."/>
            <person name="Segarra C."/>
            <person name="Singh R.S."/>
            <person name="Sirot L."/>
            <person name="Sirota M."/>
            <person name="Sisneros N.B."/>
            <person name="Smith C.D."/>
            <person name="Smith T.F."/>
            <person name="Spieth J."/>
            <person name="Stage D.E."/>
            <person name="Stark A."/>
            <person name="Stephan W."/>
            <person name="Strausberg R.L."/>
            <person name="Strempel S."/>
            <person name="Sturgill D."/>
            <person name="Sutton G."/>
            <person name="Sutton G.G."/>
            <person name="Tao W."/>
            <person name="Teichmann S."/>
            <person name="Tobari Y.N."/>
            <person name="Tomimura Y."/>
            <person name="Tsolas J.M."/>
            <person name="Valente V.L."/>
            <person name="Venter E."/>
            <person name="Venter J.C."/>
            <person name="Vicario S."/>
            <person name="Vieira F.G."/>
            <person name="Vilella A.J."/>
            <person name="Villasante A."/>
            <person name="Walenz B."/>
            <person name="Wang J."/>
            <person name="Wasserman M."/>
            <person name="Watts T."/>
            <person name="Wilson D."/>
            <person name="Wilson R.K."/>
            <person name="Wing R.A."/>
            <person name="Wolfner M.F."/>
            <person name="Wong A."/>
            <person name="Wong G.K."/>
            <person name="Wu C.I."/>
            <person name="Wu G."/>
            <person name="Yamamoto D."/>
            <person name="Yang H.P."/>
            <person name="Yang S.P."/>
            <person name="Yorke J.A."/>
            <person name="Yoshida K."/>
            <person name="Zdobnov E."/>
            <person name="Zhang P."/>
            <person name="Zhang Y."/>
            <person name="Zimin A.V."/>
            <person name="Baldwin J."/>
            <person name="Abdouelleil A."/>
            <person name="Abdulkadir J."/>
            <person name="Abebe A."/>
            <person name="Abera B."/>
            <person name="Abreu J."/>
            <person name="Acer S.C."/>
            <person name="Aftuck L."/>
            <person name="Alexander A."/>
            <person name="An P."/>
            <person name="Anderson E."/>
            <person name="Anderson S."/>
            <person name="Arachi H."/>
            <person name="Azer M."/>
            <person name="Bachantsang P."/>
            <person name="Barry A."/>
            <person name="Bayul T."/>
            <person name="Berlin A."/>
            <person name="Bessette D."/>
            <person name="Bloom T."/>
            <person name="Blye J."/>
            <person name="Boguslavskiy L."/>
            <person name="Bonnet C."/>
            <person name="Boukhgalter B."/>
            <person name="Bourzgui I."/>
            <person name="Brown A."/>
            <person name="Cahill P."/>
            <person name="Channer S."/>
            <person name="Cheshatsang Y."/>
            <person name="Chuda L."/>
            <person name="Citroen M."/>
            <person name="Collymore A."/>
            <person name="Cooke P."/>
            <person name="Costello M."/>
            <person name="D'Aco K."/>
            <person name="Daza R."/>
            <person name="De Haan G."/>
            <person name="DeGray S."/>
            <person name="DeMaso C."/>
            <person name="Dhargay N."/>
            <person name="Dooley K."/>
            <person name="Dooley E."/>
            <person name="Doricent M."/>
            <person name="Dorje P."/>
            <person name="Dorjee K."/>
            <person name="Dupes A."/>
            <person name="Elong R."/>
            <person name="Falk J."/>
            <person name="Farina A."/>
            <person name="Faro S."/>
            <person name="Ferguson D."/>
            <person name="Fisher S."/>
            <person name="Foley C.D."/>
            <person name="Franke A."/>
            <person name="Friedrich D."/>
            <person name="Gadbois L."/>
            <person name="Gearin G."/>
            <person name="Gearin C.R."/>
            <person name="Giannoukos G."/>
            <person name="Goode T."/>
            <person name="Graham J."/>
            <person name="Grandbois E."/>
            <person name="Grewal S."/>
            <person name="Gyaltsen K."/>
            <person name="Hafez N."/>
            <person name="Hagos B."/>
            <person name="Hall J."/>
            <person name="Henson C."/>
            <person name="Hollinger A."/>
            <person name="Honan T."/>
            <person name="Huard M.D."/>
            <person name="Hughes L."/>
            <person name="Hurhula B."/>
            <person name="Husby M.E."/>
            <person name="Kamat A."/>
            <person name="Kanga B."/>
            <person name="Kashin S."/>
            <person name="Khazanovich D."/>
            <person name="Kisner P."/>
            <person name="Lance K."/>
            <person name="Lara M."/>
            <person name="Lee W."/>
            <person name="Lennon N."/>
            <person name="Letendre F."/>
            <person name="LeVine R."/>
            <person name="Lipovsky A."/>
            <person name="Liu X."/>
            <person name="Liu J."/>
            <person name="Liu S."/>
            <person name="Lokyitsang T."/>
            <person name="Lokyitsang Y."/>
            <person name="Lubonja R."/>
            <person name="Lui A."/>
            <person name="MacDonald P."/>
            <person name="Magnisalis V."/>
            <person name="Maru K."/>
            <person name="Matthews C."/>
            <person name="McCusker W."/>
            <person name="McDonough S."/>
            <person name="Mehta T."/>
            <person name="Meldrim J."/>
            <person name="Meneus L."/>
            <person name="Mihai O."/>
            <person name="Mihalev A."/>
            <person name="Mihova T."/>
            <person name="Mittelman R."/>
            <person name="Mlenga V."/>
            <person name="Montmayeur A."/>
            <person name="Mulrain L."/>
            <person name="Navidi A."/>
            <person name="Naylor J."/>
            <person name="Negash T."/>
            <person name="Nguyen T."/>
            <person name="Nguyen N."/>
            <person name="Nicol R."/>
            <person name="Norbu C."/>
            <person name="Norbu N."/>
            <person name="Novod N."/>
            <person name="O'Neill B."/>
            <person name="Osman S."/>
            <person name="Markiewicz E."/>
            <person name="Oyono O.L."/>
            <person name="Patti C."/>
            <person name="Phunkhang P."/>
            <person name="Pierre F."/>
            <person name="Priest M."/>
            <person name="Raghuraman S."/>
            <person name="Rege F."/>
            <person name="Reyes R."/>
            <person name="Rise C."/>
            <person name="Rogov P."/>
            <person name="Ross K."/>
            <person name="Ryan E."/>
            <person name="Settipalli S."/>
            <person name="Shea T."/>
            <person name="Sherpa N."/>
            <person name="Shi L."/>
            <person name="Shih D."/>
            <person name="Sparrow T."/>
            <person name="Spaulding J."/>
            <person name="Stalker J."/>
            <person name="Stange-Thomann N."/>
            <person name="Stavropoulos S."/>
            <person name="Stone C."/>
            <person name="Strader C."/>
            <person name="Tesfaye S."/>
            <person name="Thomson T."/>
            <person name="Thoulutsang Y."/>
            <person name="Thoulutsang D."/>
            <person name="Topham K."/>
            <person name="Topping I."/>
            <person name="Tsamla T."/>
            <person name="Vassiliev H."/>
            <person name="Vo A."/>
            <person name="Wangchuk T."/>
            <person name="Wangdi T."/>
            <person name="Weiand M."/>
            <person name="Wilkinson J."/>
            <person name="Wilson A."/>
            <person name="Yadav S."/>
            <person name="Young G."/>
            <person name="Yu Q."/>
            <person name="Zembek L."/>
            <person name="Zhong D."/>
            <person name="Zimmer A."/>
            <person name="Zwirko Z."/>
            <person name="Jaffe D.B."/>
            <person name="Alvarez P."/>
            <person name="Brockman W."/>
            <person name="Butler J."/>
            <person name="Chin C."/>
            <person name="Gnerre S."/>
            <person name="Grabherr M."/>
            <person name="Kleber M."/>
            <person name="Mauceli E."/>
            <person name="MacCallum I."/>
        </authorList>
    </citation>
    <scope>NUCLEOTIDE SEQUENCE [LARGE SCALE GENOMIC DNA]</scope>
    <source>
        <strain evidence="3">Tucson 14024-0371.13</strain>
    </source>
</reference>
<proteinExistence type="predicted"/>
<dbReference type="AlphaFoldDB" id="B3MYM1"/>
<dbReference type="eggNOG" id="KOG0719">
    <property type="taxonomic scope" value="Eukaryota"/>
</dbReference>
<keyword evidence="3" id="KW-1185">Reference proteome</keyword>
<accession>B3MYM1</accession>
<dbReference type="EMBL" id="CH902632">
    <property type="protein sequence ID" value="EDV32715.2"/>
    <property type="molecule type" value="Genomic_DNA"/>
</dbReference>
<protein>
    <recommendedName>
        <fullName evidence="1">DNAJC9 HTH domain-containing protein</fullName>
    </recommendedName>
</protein>
<dbReference type="Proteomes" id="UP000007801">
    <property type="component" value="Unassembled WGS sequence"/>
</dbReference>
<dbReference type="HOGENOM" id="CLU_998438_0_0_1"/>
<feature type="domain" description="DNAJC9 HTH" evidence="1">
    <location>
        <begin position="117"/>
        <end position="181"/>
    </location>
</feature>
<evidence type="ECO:0000313" key="3">
    <source>
        <dbReference type="Proteomes" id="UP000007801"/>
    </source>
</evidence>
<dbReference type="PANTHER" id="PTHR44144:SF1">
    <property type="entry name" value="DNAJ HOMOLOG SUBFAMILY C MEMBER 9"/>
    <property type="match status" value="1"/>
</dbReference>
<dbReference type="PANTHER" id="PTHR44144">
    <property type="entry name" value="DNAJ HOMOLOG SUBFAMILY C MEMBER 9"/>
    <property type="match status" value="1"/>
</dbReference>
<gene>
    <name evidence="2" type="primary">Dana\GF22004</name>
    <name evidence="2" type="synonym">dana_GLEANR_5999</name>
    <name evidence="2" type="ORF">GF22004</name>
</gene>
<dbReference type="GO" id="GO:0005737">
    <property type="term" value="C:cytoplasm"/>
    <property type="evidence" value="ECO:0007669"/>
    <property type="project" value="TreeGrafter"/>
</dbReference>
<dbReference type="InterPro" id="IPR056453">
    <property type="entry name" value="HTH_DNAJC9"/>
</dbReference>
<organism evidence="2 3">
    <name type="scientific">Drosophila ananassae</name>
    <name type="common">Fruit fly</name>
    <dbReference type="NCBI Taxonomy" id="7217"/>
    <lineage>
        <taxon>Eukaryota</taxon>
        <taxon>Metazoa</taxon>
        <taxon>Ecdysozoa</taxon>
        <taxon>Arthropoda</taxon>
        <taxon>Hexapoda</taxon>
        <taxon>Insecta</taxon>
        <taxon>Pterygota</taxon>
        <taxon>Neoptera</taxon>
        <taxon>Endopterygota</taxon>
        <taxon>Diptera</taxon>
        <taxon>Brachycera</taxon>
        <taxon>Muscomorpha</taxon>
        <taxon>Ephydroidea</taxon>
        <taxon>Drosophilidae</taxon>
        <taxon>Drosophila</taxon>
        <taxon>Sophophora</taxon>
    </lineage>
</organism>
<dbReference type="Pfam" id="PF23302">
    <property type="entry name" value="HTH_DNAJC9"/>
    <property type="match status" value="1"/>
</dbReference>
<name>B3MYM1_DROAN</name>
<evidence type="ECO:0000313" key="2">
    <source>
        <dbReference type="EMBL" id="EDV32715.2"/>
    </source>
</evidence>
<dbReference type="InParanoid" id="B3MYM1"/>
<dbReference type="InterPro" id="IPR052594">
    <property type="entry name" value="J_domain-containing_protein"/>
</dbReference>
<sequence length="288" mass="33845">MTLRRDAMELFGTPDFYMVLGVQREGLPRSVRQAGYMRIMEHYGTRRDKCRVVYRILCILTDDARRLNYDRAGNCTEAEGCDICACEELLAMCDEVMKMANGPDEINNAFVTFINHYTNSRLEEFDVRNAYLTYEGCMSRVIHEVPLVTIHDESRMRQMMRRQISKEKVPYHSRFFEETATECRDRHQMCKVFTNEVKQFRIVERVIERYGRDRLEADWEEFKLLVCSSRCQFSDEDSEATTSEDLGYDTDDCIAELDPNALLDRIVGKYGKEVAAELRRLNFDIDEK</sequence>